<dbReference type="GO" id="GO:0016787">
    <property type="term" value="F:hydrolase activity"/>
    <property type="evidence" value="ECO:0007669"/>
    <property type="project" value="InterPro"/>
</dbReference>
<feature type="domain" description="Hydantoinase A/oxoprolinase" evidence="1">
    <location>
        <begin position="217"/>
        <end position="396"/>
    </location>
</feature>
<dbReference type="PANTHER" id="PTHR11365:SF10">
    <property type="entry name" value="HYDANTOINASE_OXOPROLINASE"/>
    <property type="match status" value="1"/>
</dbReference>
<name>A0A9P7EIS4_9AGAM</name>
<dbReference type="InterPro" id="IPR043129">
    <property type="entry name" value="ATPase_NBD"/>
</dbReference>
<sequence length="1009" mass="107114">MSSVHSILRLGVDVGGTNTCVPDLNIHDSADSRNIYQRCSPPRSVLASAKHLTTADVTLGIQNAIESVLTQAQSKLNIQALCIGTTHFVNALVERDPRRLDRVAVIRLCGPFTHGTPPFVGFPHELRDLLEGPHFLLSGGLQIDGSEIASVVVAQVESACDEINRQGIHAVVVSSVFAPIDFEIRQEEAVAAIVRKRIPGMDVVCSKDVAAIGLLERENASILNAALLRYTKKTVIGFEKAAQALELKCSVFITSNDGTLLSCAQAARLPIRTFSSGPTNSMRGAAFLAALESGISKQSALVVDIGGTTTDIGMLLPSGFPRQAAAHHEFCGVLLNFSMPHVTSIGLGGGSIVRKDPVTNKVTVGPYSVGHRITSESLVFGGSTLTATDVVVAAGRASNIGNESLVSGIGQSIIEGAQSAIKKMLQNYLDAMKTSSQDIPVYLVGGGSILAPDVLAGISRVHRFPHFDVANAVGAAIAQISGIIDSFEDTSTRTIVQVRTDVEARAIARAIASGADPHRVAIVESEVIPIAYTSGRCRFYVKAAGDWSGIASPSWPEVDDPLRVEASTGETASRPQMVASTAASAVVAPAMHTASDILEYEPRIKRREWLLSEVDLEWIADGCYVLGCGGGGSPLHTFLELRELVRSGETVRVIDFSSVTSNALVGWGGGMGSPEVSSERLLGNESVFSLNERKIAKPEALCGLEIGGANGMINMILGSTKYANIPCIDGDFMGRAYPTWHQTTANVYDVSGTGAKMLPSVMSSGDGNVMIMTKAKRDIDIDASLRAACVEMGTHVGLASRPLKADYVDNAMIKNTVSLSWRIGRAIALARKQSSLSRIGSILVDAVGGSNSARVLFMGKITDVGRRLYKGHTIGEVVITALTVDDDLDDDDPDRPMERFTGTLTIPFKNENLYAEHTTDDAITTMVATVPDLISVLDAQNGSALGTPQYKYGLRVLVLGITAAPQWTGSERGIALGGPSAFGFTHIPYKPLGKYTQPRSVIEEYAHNS</sequence>
<dbReference type="PANTHER" id="PTHR11365">
    <property type="entry name" value="5-OXOPROLINASE RELATED"/>
    <property type="match status" value="1"/>
</dbReference>
<dbReference type="Pfam" id="PF05378">
    <property type="entry name" value="Hydant_A_N"/>
    <property type="match status" value="1"/>
</dbReference>
<comment type="caution">
    <text evidence="5">The sequence shown here is derived from an EMBL/GenBank/DDBJ whole genome shotgun (WGS) entry which is preliminary data.</text>
</comment>
<dbReference type="InterPro" id="IPR010318">
    <property type="entry name" value="S-Me-THD_N"/>
</dbReference>
<reference evidence="5" key="1">
    <citation type="journal article" date="2020" name="New Phytol.">
        <title>Comparative genomics reveals dynamic genome evolution in host specialist ectomycorrhizal fungi.</title>
        <authorList>
            <person name="Lofgren L.A."/>
            <person name="Nguyen N.H."/>
            <person name="Vilgalys R."/>
            <person name="Ruytinx J."/>
            <person name="Liao H.L."/>
            <person name="Branco S."/>
            <person name="Kuo A."/>
            <person name="LaButti K."/>
            <person name="Lipzen A."/>
            <person name="Andreopoulos W."/>
            <person name="Pangilinan J."/>
            <person name="Riley R."/>
            <person name="Hundley H."/>
            <person name="Na H."/>
            <person name="Barry K."/>
            <person name="Grigoriev I.V."/>
            <person name="Stajich J.E."/>
            <person name="Kennedy P.G."/>
        </authorList>
    </citation>
    <scope>NUCLEOTIDE SEQUENCE</scope>
    <source>
        <strain evidence="5">MN1</strain>
    </source>
</reference>
<gene>
    <name evidence="5" type="ORF">BJ212DRAFT_1444534</name>
</gene>
<dbReference type="InterPro" id="IPR002821">
    <property type="entry name" value="Hydantoinase_A"/>
</dbReference>
<evidence type="ECO:0000259" key="3">
    <source>
        <dbReference type="Pfam" id="PF06032"/>
    </source>
</evidence>
<evidence type="ECO:0000313" key="5">
    <source>
        <dbReference type="EMBL" id="KAG1823343.1"/>
    </source>
</evidence>
<dbReference type="GeneID" id="64631987"/>
<dbReference type="Gene3D" id="2.40.390.10">
    <property type="entry name" value="CV3147-like"/>
    <property type="match status" value="1"/>
</dbReference>
<dbReference type="FunFam" id="3.40.1610.10:FF:000001">
    <property type="entry name" value="Hydantoinase, putative"/>
    <property type="match status" value="1"/>
</dbReference>
<dbReference type="InterPro" id="IPR027479">
    <property type="entry name" value="S-Me-THD_N_sf"/>
</dbReference>
<organism evidence="5 6">
    <name type="scientific">Suillus subaureus</name>
    <dbReference type="NCBI Taxonomy" id="48587"/>
    <lineage>
        <taxon>Eukaryota</taxon>
        <taxon>Fungi</taxon>
        <taxon>Dikarya</taxon>
        <taxon>Basidiomycota</taxon>
        <taxon>Agaricomycotina</taxon>
        <taxon>Agaricomycetes</taxon>
        <taxon>Agaricomycetidae</taxon>
        <taxon>Boletales</taxon>
        <taxon>Suillineae</taxon>
        <taxon>Suillaceae</taxon>
        <taxon>Suillus</taxon>
    </lineage>
</organism>
<dbReference type="Pfam" id="PF01968">
    <property type="entry name" value="Hydantoinase_A"/>
    <property type="match status" value="1"/>
</dbReference>
<keyword evidence="6" id="KW-1185">Reference proteome</keyword>
<dbReference type="SUPFAM" id="SSF53067">
    <property type="entry name" value="Actin-like ATPase domain"/>
    <property type="match status" value="1"/>
</dbReference>
<dbReference type="InterPro" id="IPR048350">
    <property type="entry name" value="S-Me-THD-like_C"/>
</dbReference>
<dbReference type="Pfam" id="PF20906">
    <property type="entry name" value="S-Me-THD_C"/>
    <property type="match status" value="1"/>
</dbReference>
<dbReference type="EMBL" id="JABBWG010000004">
    <property type="protein sequence ID" value="KAG1823343.1"/>
    <property type="molecule type" value="Genomic_DNA"/>
</dbReference>
<dbReference type="InterPro" id="IPR024071">
    <property type="entry name" value="S-Me-THD_C_sf"/>
</dbReference>
<feature type="domain" description="Hydantoinase/oxoprolinase N-terminal" evidence="2">
    <location>
        <begin position="9"/>
        <end position="197"/>
    </location>
</feature>
<evidence type="ECO:0000259" key="4">
    <source>
        <dbReference type="Pfam" id="PF20906"/>
    </source>
</evidence>
<proteinExistence type="predicted"/>
<dbReference type="Gene3D" id="3.40.1610.10">
    <property type="entry name" value="CV3147-like domain"/>
    <property type="match status" value="1"/>
</dbReference>
<evidence type="ECO:0000259" key="2">
    <source>
        <dbReference type="Pfam" id="PF05378"/>
    </source>
</evidence>
<dbReference type="SUPFAM" id="SSF160991">
    <property type="entry name" value="CV3147-like"/>
    <property type="match status" value="1"/>
</dbReference>
<dbReference type="OrthoDB" id="5404895at2759"/>
<evidence type="ECO:0000259" key="1">
    <source>
        <dbReference type="Pfam" id="PF01968"/>
    </source>
</evidence>
<feature type="domain" description="S-Me-THD-like C-terminal" evidence="4">
    <location>
        <begin position="780"/>
        <end position="992"/>
    </location>
</feature>
<evidence type="ECO:0000313" key="6">
    <source>
        <dbReference type="Proteomes" id="UP000807769"/>
    </source>
</evidence>
<protein>
    <submittedName>
        <fullName evidence="5">Hydantoinase</fullName>
    </submittedName>
</protein>
<dbReference type="Proteomes" id="UP000807769">
    <property type="component" value="Unassembled WGS sequence"/>
</dbReference>
<accession>A0A9P7EIS4</accession>
<dbReference type="AlphaFoldDB" id="A0A9P7EIS4"/>
<dbReference type="InterPro" id="IPR045079">
    <property type="entry name" value="Oxoprolinase-like"/>
</dbReference>
<feature type="domain" description="S-Me-THD N-terminal" evidence="3">
    <location>
        <begin position="615"/>
        <end position="774"/>
    </location>
</feature>
<dbReference type="InterPro" id="IPR008040">
    <property type="entry name" value="Hydant_A_N"/>
</dbReference>
<dbReference type="Pfam" id="PF06032">
    <property type="entry name" value="S-Me-THD_N"/>
    <property type="match status" value="1"/>
</dbReference>
<dbReference type="RefSeq" id="XP_041197403.1">
    <property type="nucleotide sequence ID" value="XM_041337971.1"/>
</dbReference>